<dbReference type="Gene3D" id="3.50.30.60">
    <property type="entry name" value="LD-carboxypeptidase A C-terminal domain-like"/>
    <property type="match status" value="1"/>
</dbReference>
<dbReference type="OrthoDB" id="9807329at2"/>
<dbReference type="SUPFAM" id="SSF141986">
    <property type="entry name" value="LD-carboxypeptidase A C-terminal domain-like"/>
    <property type="match status" value="1"/>
</dbReference>
<dbReference type="PIRSF" id="PIRSF028757">
    <property type="entry name" value="LD-carboxypeptidase"/>
    <property type="match status" value="1"/>
</dbReference>
<dbReference type="AlphaFoldDB" id="A0A2K8NTI1"/>
<dbReference type="InterPro" id="IPR003507">
    <property type="entry name" value="S66_fam"/>
</dbReference>
<evidence type="ECO:0000259" key="4">
    <source>
        <dbReference type="Pfam" id="PF17676"/>
    </source>
</evidence>
<sequence>MKIGIFTASTPISSLFPLRSQNAISFLEKQGHKVIVGNLFKSRDFYRSGSIQSRAQEINNLVKEPLDWLMANIGGYNTNAILPYLDYELINENVQAIVGFSDTTALLNAVAQKCPKVKVFYGPALTPNFGEWEPFLQEMAYQNLFHRHMPLTDSGFLYETSPNWVTIKAPSKIVTNTWQVKNKNHHQTITGIVKGGNLSTLMGIWGSEYAPVFTNQDILFIEDAEKTISEVERYFSFLKINGIFDKVRAVILGTHHQFQDFHTERQPIDVLIEVLNGQPLPIIYDVNISHSKPMLCLKLNSLTTIDFDKLIIMQ</sequence>
<gene>
    <name evidence="5" type="ORF">EFREU_v1c04620</name>
</gene>
<proteinExistence type="inferred from homology"/>
<evidence type="ECO:0000259" key="3">
    <source>
        <dbReference type="Pfam" id="PF02016"/>
    </source>
</evidence>
<dbReference type="Pfam" id="PF17676">
    <property type="entry name" value="Peptidase_S66C"/>
    <property type="match status" value="1"/>
</dbReference>
<keyword evidence="6" id="KW-1185">Reference proteome</keyword>
<dbReference type="InterPro" id="IPR040449">
    <property type="entry name" value="Peptidase_S66_N"/>
</dbReference>
<dbReference type="EMBL" id="CP024962">
    <property type="protein sequence ID" value="ATZ16488.1"/>
    <property type="molecule type" value="Genomic_DNA"/>
</dbReference>
<feature type="domain" description="LD-carboxypeptidase C-terminal" evidence="4">
    <location>
        <begin position="190"/>
        <end position="301"/>
    </location>
</feature>
<dbReference type="Gene3D" id="3.40.50.10740">
    <property type="entry name" value="Class I glutamine amidotransferase-like"/>
    <property type="match status" value="1"/>
</dbReference>
<reference evidence="5 6" key="1">
    <citation type="submission" date="2017-11" db="EMBL/GenBank/DDBJ databases">
        <title>Genome sequence of Entomoplasma freundtii BARC 318 (ATCC 51999).</title>
        <authorList>
            <person name="Lo W.-S."/>
            <person name="Gasparich G.E."/>
            <person name="Kuo C.-H."/>
        </authorList>
    </citation>
    <scope>NUCLEOTIDE SEQUENCE [LARGE SCALE GENOMIC DNA]</scope>
    <source>
        <strain evidence="5 6">BARC 318</strain>
    </source>
</reference>
<name>A0A2K8NTI1_9MOLU</name>
<dbReference type="Pfam" id="PF02016">
    <property type="entry name" value="Peptidase_S66"/>
    <property type="match status" value="1"/>
</dbReference>
<dbReference type="CDD" id="cd07062">
    <property type="entry name" value="Peptidase_S66_mccF_like"/>
    <property type="match status" value="1"/>
</dbReference>
<dbReference type="RefSeq" id="WP_100609495.1">
    <property type="nucleotide sequence ID" value="NZ_CP024962.1"/>
</dbReference>
<comment type="similarity">
    <text evidence="1">Belongs to the peptidase S66 family.</text>
</comment>
<dbReference type="PANTHER" id="PTHR30237">
    <property type="entry name" value="MURAMOYLTETRAPEPTIDE CARBOXYPEPTIDASE"/>
    <property type="match status" value="1"/>
</dbReference>
<dbReference type="InterPro" id="IPR029062">
    <property type="entry name" value="Class_I_gatase-like"/>
</dbReference>
<dbReference type="SUPFAM" id="SSF52317">
    <property type="entry name" value="Class I glutamine amidotransferase-like"/>
    <property type="match status" value="1"/>
</dbReference>
<keyword evidence="2" id="KW-0378">Hydrolase</keyword>
<protein>
    <submittedName>
        <fullName evidence="5">Uncharacterized protein</fullName>
    </submittedName>
</protein>
<evidence type="ECO:0000313" key="6">
    <source>
        <dbReference type="Proteomes" id="UP000232222"/>
    </source>
</evidence>
<accession>A0A2K8NTI1</accession>
<organism evidence="5 6">
    <name type="scientific">Entomoplasma freundtii</name>
    <dbReference type="NCBI Taxonomy" id="74700"/>
    <lineage>
        <taxon>Bacteria</taxon>
        <taxon>Bacillati</taxon>
        <taxon>Mycoplasmatota</taxon>
        <taxon>Mollicutes</taxon>
        <taxon>Entomoplasmatales</taxon>
        <taxon>Entomoplasmataceae</taxon>
        <taxon>Entomoplasma</taxon>
    </lineage>
</organism>
<evidence type="ECO:0000256" key="2">
    <source>
        <dbReference type="ARBA" id="ARBA00022801"/>
    </source>
</evidence>
<dbReference type="PANTHER" id="PTHR30237:SF5">
    <property type="entry name" value="CARBOXYPEPTIDASE VC_A0337-RELATED"/>
    <property type="match status" value="1"/>
</dbReference>
<dbReference type="InterPro" id="IPR027461">
    <property type="entry name" value="Carboxypeptidase_A_C_sf"/>
</dbReference>
<dbReference type="InterPro" id="IPR040921">
    <property type="entry name" value="Peptidase_S66C"/>
</dbReference>
<evidence type="ECO:0000313" key="5">
    <source>
        <dbReference type="EMBL" id="ATZ16488.1"/>
    </source>
</evidence>
<dbReference type="KEGG" id="efr:EFREU_v1c04620"/>
<feature type="domain" description="LD-carboxypeptidase N-terminal" evidence="3">
    <location>
        <begin position="3"/>
        <end position="122"/>
    </location>
</feature>
<dbReference type="InterPro" id="IPR027478">
    <property type="entry name" value="LdcA_N"/>
</dbReference>
<dbReference type="Proteomes" id="UP000232222">
    <property type="component" value="Chromosome"/>
</dbReference>
<evidence type="ECO:0000256" key="1">
    <source>
        <dbReference type="ARBA" id="ARBA00010233"/>
    </source>
</evidence>
<dbReference type="GO" id="GO:0016787">
    <property type="term" value="F:hydrolase activity"/>
    <property type="evidence" value="ECO:0007669"/>
    <property type="project" value="UniProtKB-KW"/>
</dbReference>